<evidence type="ECO:0000313" key="8">
    <source>
        <dbReference type="EMBL" id="QEM13166.1"/>
    </source>
</evidence>
<name>A0A5C1I5N3_9SPHI</name>
<dbReference type="EMBL" id="CP043450">
    <property type="protein sequence ID" value="QEM13166.1"/>
    <property type="molecule type" value="Genomic_DNA"/>
</dbReference>
<dbReference type="OrthoDB" id="784367at2"/>
<evidence type="ECO:0000256" key="5">
    <source>
        <dbReference type="ARBA" id="ARBA00023136"/>
    </source>
</evidence>
<dbReference type="InterPro" id="IPR050445">
    <property type="entry name" value="Bact_polysacc_biosynth/exp"/>
</dbReference>
<feature type="transmembrane region" description="Helical" evidence="6">
    <location>
        <begin position="21"/>
        <end position="41"/>
    </location>
</feature>
<evidence type="ECO:0000256" key="6">
    <source>
        <dbReference type="SAM" id="Phobius"/>
    </source>
</evidence>
<evidence type="ECO:0000256" key="2">
    <source>
        <dbReference type="ARBA" id="ARBA00022475"/>
    </source>
</evidence>
<dbReference type="PANTHER" id="PTHR32309">
    <property type="entry name" value="TYROSINE-PROTEIN KINASE"/>
    <property type="match status" value="1"/>
</dbReference>
<keyword evidence="5 6" id="KW-0472">Membrane</keyword>
<reference evidence="8" key="1">
    <citation type="submission" date="2019-08" db="EMBL/GenBank/DDBJ databases">
        <title>Comparative genome analysis confer to the adaptation heavy metal polluted environment.</title>
        <authorList>
            <person name="Li Y."/>
        </authorList>
    </citation>
    <scope>NUCLEOTIDE SEQUENCE [LARGE SCALE GENOMIC DNA]</scope>
    <source>
        <strain evidence="8">P1</strain>
    </source>
</reference>
<dbReference type="GO" id="GO:0005886">
    <property type="term" value="C:plasma membrane"/>
    <property type="evidence" value="ECO:0007669"/>
    <property type="project" value="UniProtKB-SubCell"/>
</dbReference>
<dbReference type="KEGG" id="mrub:DEO27_025200"/>
<dbReference type="Pfam" id="PF02706">
    <property type="entry name" value="Wzz"/>
    <property type="match status" value="1"/>
</dbReference>
<keyword evidence="3 6" id="KW-0812">Transmembrane</keyword>
<evidence type="ECO:0000259" key="7">
    <source>
        <dbReference type="Pfam" id="PF02706"/>
    </source>
</evidence>
<dbReference type="InterPro" id="IPR003856">
    <property type="entry name" value="LPS_length_determ_N"/>
</dbReference>
<feature type="domain" description="Polysaccharide chain length determinant N-terminal" evidence="7">
    <location>
        <begin position="12"/>
        <end position="63"/>
    </location>
</feature>
<evidence type="ECO:0000313" key="9">
    <source>
        <dbReference type="Proteomes" id="UP000251402"/>
    </source>
</evidence>
<dbReference type="Proteomes" id="UP000251402">
    <property type="component" value="Chromosome"/>
</dbReference>
<protein>
    <recommendedName>
        <fullName evidence="7">Polysaccharide chain length determinant N-terminal domain-containing protein</fullName>
    </recommendedName>
</protein>
<comment type="subcellular location">
    <subcellularLocation>
        <location evidence="1">Cell membrane</location>
        <topology evidence="1">Multi-pass membrane protein</topology>
    </subcellularLocation>
</comment>
<organism evidence="8 9">
    <name type="scientific">Mucilaginibacter rubeus</name>
    <dbReference type="NCBI Taxonomy" id="2027860"/>
    <lineage>
        <taxon>Bacteria</taxon>
        <taxon>Pseudomonadati</taxon>
        <taxon>Bacteroidota</taxon>
        <taxon>Sphingobacteriia</taxon>
        <taxon>Sphingobacteriales</taxon>
        <taxon>Sphingobacteriaceae</taxon>
        <taxon>Mucilaginibacter</taxon>
    </lineage>
</organism>
<gene>
    <name evidence="8" type="ORF">DEO27_025200</name>
</gene>
<evidence type="ECO:0000256" key="3">
    <source>
        <dbReference type="ARBA" id="ARBA00022692"/>
    </source>
</evidence>
<keyword evidence="4 6" id="KW-1133">Transmembrane helix</keyword>
<keyword evidence="2" id="KW-1003">Cell membrane</keyword>
<dbReference type="PANTHER" id="PTHR32309:SF31">
    <property type="entry name" value="CAPSULAR EXOPOLYSACCHARIDE FAMILY"/>
    <property type="match status" value="1"/>
</dbReference>
<sequence>MNDAHNKGPGRNISGLLFRNKYLIIASVTVFVLAASAYLLFSSPKYKVRVEVAISNNWQLPITAINELRSEAAIKNAVKALKLQVSYYRKGTFKTTELYGDSLPIKFMLGKGSTYNSPTEITINLINGSVCRIDQNNVLTDVPLYHPVKYGSLSYTIIKGPAFKPTQPPLTLKITPFANLTELFSKNLNAKVLSSNSFELSINVNNAQKGQAFLNKLIEIINNRYAKTSLTGKTAIDKSLIPELNDSITYYKGIANKYRQQQNVLNHIRKTIPTVTSEKEQVALDAFDAIKPYLTKPLYTFVLIPDGYDVGDSHIEKLITDFNNAQLEKQRQLQDSDTNASAFNLEIGSLQKKLLNAITFRDKRIRDSSQPKWTRSVGAFLSKQLNDSLTFVDAVIKNKQQQYTRLIHGSGTQAADLSLTVIEQSDTRESTVPRSLLIYLLALLAGLILPSLLLAFNEHLISKRETAH</sequence>
<accession>A0A5C1I5N3</accession>
<keyword evidence="9" id="KW-1185">Reference proteome</keyword>
<dbReference type="RefSeq" id="WP_112568242.1">
    <property type="nucleotide sequence ID" value="NZ_CP043450.1"/>
</dbReference>
<feature type="transmembrane region" description="Helical" evidence="6">
    <location>
        <begin position="436"/>
        <end position="456"/>
    </location>
</feature>
<evidence type="ECO:0000256" key="4">
    <source>
        <dbReference type="ARBA" id="ARBA00022989"/>
    </source>
</evidence>
<proteinExistence type="predicted"/>
<dbReference type="AlphaFoldDB" id="A0A5C1I5N3"/>
<evidence type="ECO:0000256" key="1">
    <source>
        <dbReference type="ARBA" id="ARBA00004651"/>
    </source>
</evidence>